<dbReference type="Proteomes" id="UP000696485">
    <property type="component" value="Unassembled WGS sequence"/>
</dbReference>
<dbReference type="InterPro" id="IPR010308">
    <property type="entry name" value="TRP_C"/>
</dbReference>
<evidence type="ECO:0000313" key="4">
    <source>
        <dbReference type="EMBL" id="KAF9327480.1"/>
    </source>
</evidence>
<dbReference type="GO" id="GO:0016020">
    <property type="term" value="C:membrane"/>
    <property type="evidence" value="ECO:0007669"/>
    <property type="project" value="TreeGrafter"/>
</dbReference>
<keyword evidence="2" id="KW-0472">Membrane</keyword>
<feature type="domain" description="TRP C-terminal" evidence="3">
    <location>
        <begin position="132"/>
        <end position="708"/>
    </location>
</feature>
<dbReference type="Pfam" id="PF06011">
    <property type="entry name" value="TRP"/>
    <property type="match status" value="1"/>
</dbReference>
<reference evidence="4" key="1">
    <citation type="journal article" date="2020" name="Fungal Divers.">
        <title>Resolving the Mortierellaceae phylogeny through synthesis of multi-gene phylogenetics and phylogenomics.</title>
        <authorList>
            <person name="Vandepol N."/>
            <person name="Liber J."/>
            <person name="Desiro A."/>
            <person name="Na H."/>
            <person name="Kennedy M."/>
            <person name="Barry K."/>
            <person name="Grigoriev I.V."/>
            <person name="Miller A.N."/>
            <person name="O'Donnell K."/>
            <person name="Stajich J.E."/>
            <person name="Bonito G."/>
        </authorList>
    </citation>
    <scope>NUCLEOTIDE SEQUENCE</scope>
    <source>
        <strain evidence="4">NVP1</strain>
    </source>
</reference>
<dbReference type="PANTHER" id="PTHR31145:SF2">
    <property type="entry name" value="FLAVIN CARRIER PROTEIN 2"/>
    <property type="match status" value="1"/>
</dbReference>
<feature type="transmembrane region" description="Helical" evidence="2">
    <location>
        <begin position="676"/>
        <end position="698"/>
    </location>
</feature>
<proteinExistence type="predicted"/>
<dbReference type="AlphaFoldDB" id="A0A9P5SHP1"/>
<feature type="region of interest" description="Disordered" evidence="1">
    <location>
        <begin position="232"/>
        <end position="254"/>
    </location>
</feature>
<organism evidence="4 5">
    <name type="scientific">Podila minutissima</name>
    <dbReference type="NCBI Taxonomy" id="64525"/>
    <lineage>
        <taxon>Eukaryota</taxon>
        <taxon>Fungi</taxon>
        <taxon>Fungi incertae sedis</taxon>
        <taxon>Mucoromycota</taxon>
        <taxon>Mortierellomycotina</taxon>
        <taxon>Mortierellomycetes</taxon>
        <taxon>Mortierellales</taxon>
        <taxon>Mortierellaceae</taxon>
        <taxon>Podila</taxon>
    </lineage>
</organism>
<keyword evidence="2" id="KW-1133">Transmembrane helix</keyword>
<keyword evidence="2" id="KW-0812">Transmembrane</keyword>
<protein>
    <recommendedName>
        <fullName evidence="3">TRP C-terminal domain-containing protein</fullName>
    </recommendedName>
</protein>
<dbReference type="PANTHER" id="PTHR31145">
    <property type="entry name" value="INTEGRAL MEMBRANE PROTEIN (AFU_ORTHOLOGUE AFUA_7G01610)"/>
    <property type="match status" value="1"/>
</dbReference>
<gene>
    <name evidence="4" type="ORF">BG006_009229</name>
</gene>
<dbReference type="GO" id="GO:0055085">
    <property type="term" value="P:transmembrane transport"/>
    <property type="evidence" value="ECO:0007669"/>
    <property type="project" value="TreeGrafter"/>
</dbReference>
<dbReference type="InterPro" id="IPR040241">
    <property type="entry name" value="TRP_Flc/Pkd2-like"/>
</dbReference>
<keyword evidence="5" id="KW-1185">Reference proteome</keyword>
<dbReference type="EMBL" id="JAAAUY010000661">
    <property type="protein sequence ID" value="KAF9327480.1"/>
    <property type="molecule type" value="Genomic_DNA"/>
</dbReference>
<comment type="caution">
    <text evidence="4">The sequence shown here is derived from an EMBL/GenBank/DDBJ whole genome shotgun (WGS) entry which is preliminary data.</text>
</comment>
<accession>A0A9P5SHP1</accession>
<dbReference type="GO" id="GO:0009272">
    <property type="term" value="P:fungal-type cell wall biogenesis"/>
    <property type="evidence" value="ECO:0007669"/>
    <property type="project" value="TreeGrafter"/>
</dbReference>
<feature type="compositionally biased region" description="Pro residues" evidence="1">
    <location>
        <begin position="337"/>
        <end position="364"/>
    </location>
</feature>
<feature type="region of interest" description="Disordered" evidence="1">
    <location>
        <begin position="920"/>
        <end position="939"/>
    </location>
</feature>
<feature type="region of interest" description="Disordered" evidence="1">
    <location>
        <begin position="331"/>
        <end position="375"/>
    </location>
</feature>
<feature type="transmembrane region" description="Helical" evidence="2">
    <location>
        <begin position="569"/>
        <end position="593"/>
    </location>
</feature>
<evidence type="ECO:0000256" key="1">
    <source>
        <dbReference type="SAM" id="MobiDB-lite"/>
    </source>
</evidence>
<feature type="transmembrane region" description="Helical" evidence="2">
    <location>
        <begin position="443"/>
        <end position="475"/>
    </location>
</feature>
<feature type="region of interest" description="Disordered" evidence="1">
    <location>
        <begin position="796"/>
        <end position="823"/>
    </location>
</feature>
<evidence type="ECO:0000256" key="2">
    <source>
        <dbReference type="SAM" id="Phobius"/>
    </source>
</evidence>
<sequence>MSSTEQIQLSNLALLYDGQSNTISLKADGSTDKEFDANSAYDRVLYDQKIDLVKVGTFIPHFKGKFSFQETFSAPEILPTKLPKQLFSLTAIEALASIQLFDAAGSAILCASVPLTNTLSVQSPSITIASVSLTAATVALSAIASLVASLSSAAILSMPIAHSQATASTVSSLSPSVWDVVSFCQFIAMSGSLNIEYPELLQQWTQNFGWSMGLVQAEGWNRAINSLRARTSGIDEMSGTSPSPLPEGSPPNDEKIVFSGNVSNTASTNNTVTTLSVDGMMGSAVKSFVQHTVYNNNKTEEVITRLQTSKVLVKNRFTRGANVSAIQFLSRRQEPGSPSPPPPPPPPPVVPPPPPAPALPPPPAQSAQPTYPLGEAVLPSADDTSLMNRVGNEKSLENIAATLDPPSTPPLVAWPEGNHPSSALAQPGLTSFGQRLNIPSQNLFMTALFLFLLLLLATSLAALGVRIGLEVYAYIRPGKFTKLRRCFSYHYAGNMLRVVLLAYFAVATMAFYQLTLTDVWPITLLAALTLLLFLALATYVILRLRRAGGTSLWFDKRLRSKYGALYDQYALSAYLFFVPVLGYQIAKAAIIGLGQRWNHADDRRSNHGTTFDSWVQTSLLLLAEIAFTSLVVWKRPFAERVPNRLNAVLGCVRVLNVVMLAVLIEKSALSSVSRTVVGVLITATQALVMVVLSCLVFYQLGNAIWKLKAVLKTNAVAESKMGQGWQMEGEEVLVISIEDEKLGGKFSEGDGDDDDNEMLGRSAYEYQHRSDSITSLVGMMGIGYNPTIRCTPATDDEDNGPGGHGMETALRQKSRRSLPVSTESFRNSMRDTIGNVRDSTQSDESQSSHILDYYNSAYLPSTLRAKIAQSVQEQKNPSINIVEPEDDVVNDQDAMSSNKTSLVIPEVSEPWIQAAYMTRRKKPQYQGPSIKTFNAAQRP</sequence>
<evidence type="ECO:0000259" key="3">
    <source>
        <dbReference type="Pfam" id="PF06011"/>
    </source>
</evidence>
<feature type="transmembrane region" description="Helical" evidence="2">
    <location>
        <begin position="520"/>
        <end position="542"/>
    </location>
</feature>
<feature type="compositionally biased region" description="Polar residues" evidence="1">
    <location>
        <begin position="926"/>
        <end position="939"/>
    </location>
</feature>
<feature type="transmembrane region" description="Helical" evidence="2">
    <location>
        <begin position="495"/>
        <end position="514"/>
    </location>
</feature>
<evidence type="ECO:0000313" key="5">
    <source>
        <dbReference type="Proteomes" id="UP000696485"/>
    </source>
</evidence>
<feature type="transmembrane region" description="Helical" evidence="2">
    <location>
        <begin position="645"/>
        <end position="664"/>
    </location>
</feature>
<feature type="transmembrane region" description="Helical" evidence="2">
    <location>
        <begin position="613"/>
        <end position="633"/>
    </location>
</feature>
<name>A0A9P5SHP1_9FUNG</name>